<accession>A0A8T2PC87</accession>
<dbReference type="OrthoDB" id="6358449at2759"/>
<feature type="compositionally biased region" description="Polar residues" evidence="1">
    <location>
        <begin position="9"/>
        <end position="26"/>
    </location>
</feature>
<keyword evidence="3" id="KW-1185">Reference proteome</keyword>
<sequence length="94" mass="9718">MADGGAASQDESSGPESRMRTPSESSKGAVDSGTESTGNLPPTPFNSTLTIPDVQAARVSMVLSLSPWSQLVLSGKAEKLGSRYLLGASAWYAN</sequence>
<dbReference type="Proteomes" id="UP000824540">
    <property type="component" value="Unassembled WGS sequence"/>
</dbReference>
<dbReference type="EMBL" id="JAFBMS010000010">
    <property type="protein sequence ID" value="KAG9348831.1"/>
    <property type="molecule type" value="Genomic_DNA"/>
</dbReference>
<reference evidence="2" key="1">
    <citation type="thesis" date="2021" institute="BYU ScholarsArchive" country="Provo, UT, USA">
        <title>Applications of and Algorithms for Genome Assembly and Genomic Analyses with an Emphasis on Marine Teleosts.</title>
        <authorList>
            <person name="Pickett B.D."/>
        </authorList>
    </citation>
    <scope>NUCLEOTIDE SEQUENCE</scope>
    <source>
        <strain evidence="2">HI-2016</strain>
    </source>
</reference>
<organism evidence="2 3">
    <name type="scientific">Albula glossodonta</name>
    <name type="common">roundjaw bonefish</name>
    <dbReference type="NCBI Taxonomy" id="121402"/>
    <lineage>
        <taxon>Eukaryota</taxon>
        <taxon>Metazoa</taxon>
        <taxon>Chordata</taxon>
        <taxon>Craniata</taxon>
        <taxon>Vertebrata</taxon>
        <taxon>Euteleostomi</taxon>
        <taxon>Actinopterygii</taxon>
        <taxon>Neopterygii</taxon>
        <taxon>Teleostei</taxon>
        <taxon>Albuliformes</taxon>
        <taxon>Albulidae</taxon>
        <taxon>Albula</taxon>
    </lineage>
</organism>
<evidence type="ECO:0000256" key="1">
    <source>
        <dbReference type="SAM" id="MobiDB-lite"/>
    </source>
</evidence>
<evidence type="ECO:0000313" key="3">
    <source>
        <dbReference type="Proteomes" id="UP000824540"/>
    </source>
</evidence>
<comment type="caution">
    <text evidence="2">The sequence shown here is derived from an EMBL/GenBank/DDBJ whole genome shotgun (WGS) entry which is preliminary data.</text>
</comment>
<protein>
    <submittedName>
        <fullName evidence="2">Uncharacterized protein</fullName>
    </submittedName>
</protein>
<evidence type="ECO:0000313" key="2">
    <source>
        <dbReference type="EMBL" id="KAG9348831.1"/>
    </source>
</evidence>
<feature type="region of interest" description="Disordered" evidence="1">
    <location>
        <begin position="1"/>
        <end position="49"/>
    </location>
</feature>
<gene>
    <name evidence="2" type="ORF">JZ751_029148</name>
</gene>
<name>A0A8T2PC87_9TELE</name>
<proteinExistence type="predicted"/>
<feature type="compositionally biased region" description="Polar residues" evidence="1">
    <location>
        <begin position="33"/>
        <end position="49"/>
    </location>
</feature>
<dbReference type="AlphaFoldDB" id="A0A8T2PC87"/>